<comment type="caution">
    <text evidence="1">The sequence shown here is derived from an EMBL/GenBank/DDBJ whole genome shotgun (WGS) entry which is preliminary data.</text>
</comment>
<keyword evidence="2" id="KW-1185">Reference proteome</keyword>
<dbReference type="Proteomes" id="UP001638806">
    <property type="component" value="Unassembled WGS sequence"/>
</dbReference>
<evidence type="ECO:0000313" key="1">
    <source>
        <dbReference type="EMBL" id="KAL3952751.1"/>
    </source>
</evidence>
<protein>
    <submittedName>
        <fullName evidence="1">Uncharacterized protein</fullName>
    </submittedName>
</protein>
<proteinExistence type="predicted"/>
<reference evidence="1" key="1">
    <citation type="submission" date="2024-12" db="EMBL/GenBank/DDBJ databases">
        <title>Comparative genomics and development of molecular markers within Purpureocillium lilacinum and among Purpureocillium species.</title>
        <authorList>
            <person name="Yeh Z.-Y."/>
            <person name="Ni N.-T."/>
            <person name="Lo P.-H."/>
            <person name="Mushyakhwo K."/>
            <person name="Lin C.-F."/>
            <person name="Nai Y.-S."/>
        </authorList>
    </citation>
    <scope>NUCLEOTIDE SEQUENCE</scope>
    <source>
        <strain evidence="1">NCHU-NPUST-175</strain>
    </source>
</reference>
<accession>A0ACC4DBB3</accession>
<sequence length="76" mass="8214">MPAQKDKGSTNTQPAHVPSSLPKLVENIDNVKLTAPLFGHECFEAVPRVDAKVRKELRKGASTTLDTIIAGKDFAN</sequence>
<evidence type="ECO:0000313" key="2">
    <source>
        <dbReference type="Proteomes" id="UP001638806"/>
    </source>
</evidence>
<organism evidence="1 2">
    <name type="scientific">Purpureocillium lilacinum</name>
    <name type="common">Paecilomyces lilacinus</name>
    <dbReference type="NCBI Taxonomy" id="33203"/>
    <lineage>
        <taxon>Eukaryota</taxon>
        <taxon>Fungi</taxon>
        <taxon>Dikarya</taxon>
        <taxon>Ascomycota</taxon>
        <taxon>Pezizomycotina</taxon>
        <taxon>Sordariomycetes</taxon>
        <taxon>Hypocreomycetidae</taxon>
        <taxon>Hypocreales</taxon>
        <taxon>Ophiocordycipitaceae</taxon>
        <taxon>Purpureocillium</taxon>
    </lineage>
</organism>
<gene>
    <name evidence="1" type="ORF">ACCO45_012694</name>
</gene>
<dbReference type="EMBL" id="JBGNUJ010000012">
    <property type="protein sequence ID" value="KAL3952751.1"/>
    <property type="molecule type" value="Genomic_DNA"/>
</dbReference>
<name>A0ACC4DBB3_PURLI</name>